<feature type="transmembrane region" description="Helical" evidence="5">
    <location>
        <begin position="310"/>
        <end position="331"/>
    </location>
</feature>
<feature type="transmembrane region" description="Helical" evidence="5">
    <location>
        <begin position="281"/>
        <end position="303"/>
    </location>
</feature>
<feature type="transmembrane region" description="Helical" evidence="5">
    <location>
        <begin position="381"/>
        <end position="400"/>
    </location>
</feature>
<dbReference type="GO" id="GO:0042773">
    <property type="term" value="P:ATP synthesis coupled electron transport"/>
    <property type="evidence" value="ECO:0007669"/>
    <property type="project" value="InterPro"/>
</dbReference>
<dbReference type="GO" id="GO:0016020">
    <property type="term" value="C:membrane"/>
    <property type="evidence" value="ECO:0007669"/>
    <property type="project" value="UniProtKB-SubCell"/>
</dbReference>
<feature type="transmembrane region" description="Helical" evidence="5">
    <location>
        <begin position="250"/>
        <end position="275"/>
    </location>
</feature>
<evidence type="ECO:0000256" key="5">
    <source>
        <dbReference type="SAM" id="Phobius"/>
    </source>
</evidence>
<feature type="transmembrane region" description="Helical" evidence="5">
    <location>
        <begin position="15"/>
        <end position="33"/>
    </location>
</feature>
<sequence length="497" mass="56332">MNNFLYDIYPILPEIFILSNVCILLIYGVLFSSSVKLGYPLLTQNLGWLSCQILGFSFIIAYQQKTLSLLSWSDFLINDIFTFKTKCLILLICLGWALTTFAYTNYEKINSFEYWILVLLSIVAILLIIQSYDLLTMYLSIEFQSLIFYILASFKRTSEFSTEAGLKYFVLGAFSSALLLFGSSLIYGLTGLTNFLDLAKFFTGVGSLELSSWVGLITGFTLILVALLFKLSAAPFHMWAPDVYEGSPTSITLFFSIMPKIAILSLLLRLLTFSFHDFINFWRIIILICITLSTLIGTLSAFSQIKWKRFFAYSSVSHVGFFLLALLSGSLEGIASSIFYVIVYIITMLGIFSFILTLRFYNYSSHYQTRYLHDLISLAKFNPILSISLALLLFSMAGIPPLGGFFAKLFVLLSALQTRSFGISIFIVLMSCIGCFYYIKLIKSMYFSPLNEWKILYPVNKLNSVLLGFSLIFTLGIFYDIELLSILSTLMSFSFLK</sequence>
<keyword evidence="4 5" id="KW-0472">Membrane</keyword>
<feature type="transmembrane region" description="Helical" evidence="5">
    <location>
        <begin position="337"/>
        <end position="361"/>
    </location>
</feature>
<feature type="transmembrane region" description="Helical" evidence="5">
    <location>
        <begin position="210"/>
        <end position="229"/>
    </location>
</feature>
<reference evidence="7" key="1">
    <citation type="journal article" date="2020" name="Phytotaxa">
        <title>Sarcopeltis gen. nov. (Gigartinaceae, Rhodophyta), with S. skottsbergii comb. nov. from southern South America and S. antarctica sp. nov. from the Antarctic Peninsula.</title>
        <authorList>
            <person name="Hughey J.R."/>
            <person name="Leister G.L."/>
            <person name="Gabrielson P.W."/>
            <person name="Hommersand M.H."/>
        </authorList>
    </citation>
    <scope>NUCLEOTIDE SEQUENCE</scope>
</reference>
<comment type="subcellular location">
    <subcellularLocation>
        <location evidence="1">Membrane</location>
        <topology evidence="1">Multi-pass membrane protein</topology>
    </subcellularLocation>
</comment>
<dbReference type="EMBL" id="MT032181">
    <property type="protein sequence ID" value="QOS04471.1"/>
    <property type="molecule type" value="Genomic_DNA"/>
</dbReference>
<protein>
    <submittedName>
        <fullName evidence="7">NADH dehydrogenase subunit 2</fullName>
    </submittedName>
</protein>
<feature type="transmembrane region" description="Helical" evidence="5">
    <location>
        <begin position="166"/>
        <end position="190"/>
    </location>
</feature>
<feature type="transmembrane region" description="Helical" evidence="5">
    <location>
        <begin position="45"/>
        <end position="63"/>
    </location>
</feature>
<feature type="transmembrane region" description="Helical" evidence="5">
    <location>
        <begin position="112"/>
        <end position="129"/>
    </location>
</feature>
<evidence type="ECO:0000256" key="4">
    <source>
        <dbReference type="ARBA" id="ARBA00023136"/>
    </source>
</evidence>
<dbReference type="HAMAP" id="MF_00445">
    <property type="entry name" value="NDH1_NuoN_1"/>
    <property type="match status" value="1"/>
</dbReference>
<keyword evidence="3 5" id="KW-1133">Transmembrane helix</keyword>
<dbReference type="InterPro" id="IPR010096">
    <property type="entry name" value="NADH-Q_OxRdtase_suN/2"/>
</dbReference>
<dbReference type="RefSeq" id="YP_010027350.1">
    <property type="nucleotide sequence ID" value="NC_053772.1"/>
</dbReference>
<evidence type="ECO:0000256" key="3">
    <source>
        <dbReference type="ARBA" id="ARBA00022989"/>
    </source>
</evidence>
<dbReference type="InterPro" id="IPR001750">
    <property type="entry name" value="ND/Mrp_TM"/>
</dbReference>
<dbReference type="NCBIfam" id="TIGR01770">
    <property type="entry name" value="NDH_I_N"/>
    <property type="match status" value="1"/>
</dbReference>
<organism evidence="7">
    <name type="scientific">Sarcopeltis skottsbergii</name>
    <name type="common">Red alga</name>
    <name type="synonym">Gigartina skottsbergii</name>
    <dbReference type="NCBI Taxonomy" id="2765380"/>
    <lineage>
        <taxon>Eukaryota</taxon>
        <taxon>Rhodophyta</taxon>
        <taxon>Florideophyceae</taxon>
        <taxon>Rhodymeniophycidae</taxon>
        <taxon>Gigartinales</taxon>
        <taxon>Gigartinaceae</taxon>
        <taxon>Sarcopeltis</taxon>
    </lineage>
</organism>
<evidence type="ECO:0000313" key="7">
    <source>
        <dbReference type="EMBL" id="QOS04471.1"/>
    </source>
</evidence>
<keyword evidence="2 5" id="KW-0812">Transmembrane</keyword>
<feature type="domain" description="NADH:quinone oxidoreductase/Mrp antiporter transmembrane" evidence="6">
    <location>
        <begin position="131"/>
        <end position="433"/>
    </location>
</feature>
<evidence type="ECO:0000256" key="1">
    <source>
        <dbReference type="ARBA" id="ARBA00004141"/>
    </source>
</evidence>
<feature type="transmembrane region" description="Helical" evidence="5">
    <location>
        <begin position="420"/>
        <end position="441"/>
    </location>
</feature>
<feature type="transmembrane region" description="Helical" evidence="5">
    <location>
        <begin position="83"/>
        <end position="103"/>
    </location>
</feature>
<feature type="transmembrane region" description="Helical" evidence="5">
    <location>
        <begin position="462"/>
        <end position="481"/>
    </location>
</feature>
<accession>A0A7M1VKB3</accession>
<dbReference type="GO" id="GO:0008137">
    <property type="term" value="F:NADH dehydrogenase (ubiquinone) activity"/>
    <property type="evidence" value="ECO:0007669"/>
    <property type="project" value="InterPro"/>
</dbReference>
<dbReference type="AlphaFoldDB" id="A0A7M1VKB3"/>
<dbReference type="GeneID" id="63369375"/>
<feature type="transmembrane region" description="Helical" evidence="5">
    <location>
        <begin position="135"/>
        <end position="154"/>
    </location>
</feature>
<dbReference type="Pfam" id="PF00361">
    <property type="entry name" value="Proton_antipo_M"/>
    <property type="match status" value="1"/>
</dbReference>
<name>A0A7M1VKB3_SARSK</name>
<proteinExistence type="inferred from homology"/>
<gene>
    <name evidence="7" type="primary">nad2</name>
</gene>
<evidence type="ECO:0000256" key="2">
    <source>
        <dbReference type="ARBA" id="ARBA00022692"/>
    </source>
</evidence>
<evidence type="ECO:0000259" key="6">
    <source>
        <dbReference type="Pfam" id="PF00361"/>
    </source>
</evidence>
<geneLocation type="mitochondrion" evidence="7"/>
<dbReference type="PANTHER" id="PTHR22773">
    <property type="entry name" value="NADH DEHYDROGENASE"/>
    <property type="match status" value="1"/>
</dbReference>
<keyword evidence="7" id="KW-0496">Mitochondrion</keyword>